<name>A0A8R1DYV5_CAEJA</name>
<reference evidence="3" key="1">
    <citation type="submission" date="2010-08" db="EMBL/GenBank/DDBJ databases">
        <authorList>
            <consortium name="Caenorhabditis japonica Sequencing Consortium"/>
            <person name="Wilson R.K."/>
        </authorList>
    </citation>
    <scope>NUCLEOTIDE SEQUENCE [LARGE SCALE GENOMIC DNA]</scope>
    <source>
        <strain evidence="3">DF5081</strain>
    </source>
</reference>
<feature type="transmembrane region" description="Helical" evidence="1">
    <location>
        <begin position="12"/>
        <end position="33"/>
    </location>
</feature>
<evidence type="ECO:0000313" key="3">
    <source>
        <dbReference type="Proteomes" id="UP000005237"/>
    </source>
</evidence>
<keyword evidence="1" id="KW-0812">Transmembrane</keyword>
<keyword evidence="1" id="KW-1133">Transmembrane helix</keyword>
<proteinExistence type="predicted"/>
<dbReference type="AlphaFoldDB" id="A0A8R1DYV5"/>
<dbReference type="GO" id="GO:0038022">
    <property type="term" value="F:G protein-coupled olfactory receptor activity"/>
    <property type="evidence" value="ECO:0007669"/>
    <property type="project" value="TreeGrafter"/>
</dbReference>
<dbReference type="Proteomes" id="UP000005237">
    <property type="component" value="Unassembled WGS sequence"/>
</dbReference>
<reference evidence="2" key="2">
    <citation type="submission" date="2022-06" db="UniProtKB">
        <authorList>
            <consortium name="EnsemblMetazoa"/>
        </authorList>
    </citation>
    <scope>IDENTIFICATION</scope>
    <source>
        <strain evidence="2">DF5081</strain>
    </source>
</reference>
<dbReference type="SUPFAM" id="SSF81321">
    <property type="entry name" value="Family A G protein-coupled receptor-like"/>
    <property type="match status" value="1"/>
</dbReference>
<feature type="transmembrane region" description="Helical" evidence="1">
    <location>
        <begin position="88"/>
        <end position="114"/>
    </location>
</feature>
<keyword evidence="1" id="KW-0472">Membrane</keyword>
<protein>
    <submittedName>
        <fullName evidence="2">Uncharacterized protein</fullName>
    </submittedName>
</protein>
<dbReference type="GO" id="GO:0042048">
    <property type="term" value="P:olfactory behavior"/>
    <property type="evidence" value="ECO:0007669"/>
    <property type="project" value="TreeGrafter"/>
</dbReference>
<accession>A0A8R1DYV5</accession>
<dbReference type="PANTHER" id="PTHR22943">
    <property type="entry name" value="7-TRANSMEMBRANE DOMAIN RECEPTOR C.ELEGANS"/>
    <property type="match status" value="1"/>
</dbReference>
<dbReference type="PANTHER" id="PTHR22943:SF62">
    <property type="entry name" value="SEVEN TM RECEPTOR"/>
    <property type="match status" value="1"/>
</dbReference>
<dbReference type="EnsemblMetazoa" id="CJA16643b.1">
    <property type="protein sequence ID" value="CJA16643b.1"/>
    <property type="gene ID" value="WBGene00135848"/>
</dbReference>
<dbReference type="GO" id="GO:0005886">
    <property type="term" value="C:plasma membrane"/>
    <property type="evidence" value="ECO:0007669"/>
    <property type="project" value="TreeGrafter"/>
</dbReference>
<feature type="transmembrane region" description="Helical" evidence="1">
    <location>
        <begin position="45"/>
        <end position="68"/>
    </location>
</feature>
<evidence type="ECO:0000313" key="2">
    <source>
        <dbReference type="EnsemblMetazoa" id="CJA16643b.1"/>
    </source>
</evidence>
<dbReference type="InterPro" id="IPR019428">
    <property type="entry name" value="7TM_GPCR_serpentine_rcpt_Str"/>
</dbReference>
<evidence type="ECO:0000256" key="1">
    <source>
        <dbReference type="SAM" id="Phobius"/>
    </source>
</evidence>
<sequence length="274" mass="31890">MSDRIWVEITDVCGHIGFILSTLANFTVLTLLIVRPTKALGTYKYLMIIFCIFSWFYTLVETFMRPLIHMYDNTLFVMQRKRFQYSDLTARTLSGIYCGCYAMSFTLIAVHFVYRYFATCKPENLRFFRGFKFVLWLLGALSVAAFWGMVTFSLFAENDRTRRSFHYFLKKSYDLDPSWVSNVPYSYTLIPTVMMYIPTTMLIVFPFLELNVGCYGNITTVTVQMYPGIDPLVLLFLIKDFRQTFLRIVCLGRDAKRNVSTTAMISYQLSSGNV</sequence>
<keyword evidence="3" id="KW-1185">Reference proteome</keyword>
<organism evidence="2 3">
    <name type="scientific">Caenorhabditis japonica</name>
    <dbReference type="NCBI Taxonomy" id="281687"/>
    <lineage>
        <taxon>Eukaryota</taxon>
        <taxon>Metazoa</taxon>
        <taxon>Ecdysozoa</taxon>
        <taxon>Nematoda</taxon>
        <taxon>Chromadorea</taxon>
        <taxon>Rhabditida</taxon>
        <taxon>Rhabditina</taxon>
        <taxon>Rhabditomorpha</taxon>
        <taxon>Rhabditoidea</taxon>
        <taxon>Rhabditidae</taxon>
        <taxon>Peloderinae</taxon>
        <taxon>Caenorhabditis</taxon>
    </lineage>
</organism>
<feature type="transmembrane region" description="Helical" evidence="1">
    <location>
        <begin position="134"/>
        <end position="156"/>
    </location>
</feature>
<dbReference type="Pfam" id="PF10326">
    <property type="entry name" value="7TM_GPCR_Str"/>
    <property type="match status" value="2"/>
</dbReference>